<dbReference type="Gene3D" id="2.160.20.10">
    <property type="entry name" value="Single-stranded right-handed beta-helix, Pectin lyase-like"/>
    <property type="match status" value="1"/>
</dbReference>
<feature type="chain" id="PRO_5045484053" evidence="1">
    <location>
        <begin position="22"/>
        <end position="634"/>
    </location>
</feature>
<dbReference type="InterPro" id="IPR012334">
    <property type="entry name" value="Pectin_lyas_fold"/>
</dbReference>
<dbReference type="InterPro" id="IPR006626">
    <property type="entry name" value="PbH1"/>
</dbReference>
<proteinExistence type="predicted"/>
<dbReference type="RefSeq" id="WP_249249261.1">
    <property type="nucleotide sequence ID" value="NZ_JAKIKT010000004.1"/>
</dbReference>
<dbReference type="SUPFAM" id="SSF51126">
    <property type="entry name" value="Pectin lyase-like"/>
    <property type="match status" value="1"/>
</dbReference>
<gene>
    <name evidence="2" type="ORF">L2725_12485</name>
</gene>
<dbReference type="SMART" id="SM00710">
    <property type="entry name" value="PbH1"/>
    <property type="match status" value="7"/>
</dbReference>
<evidence type="ECO:0000313" key="2">
    <source>
        <dbReference type="EMBL" id="MCL2914585.1"/>
    </source>
</evidence>
<feature type="signal peptide" evidence="1">
    <location>
        <begin position="1"/>
        <end position="21"/>
    </location>
</feature>
<dbReference type="Proteomes" id="UP001202831">
    <property type="component" value="Unassembled WGS sequence"/>
</dbReference>
<reference evidence="2 3" key="1">
    <citation type="submission" date="2022-01" db="EMBL/GenBank/DDBJ databases">
        <title>Whole genome-based taxonomy of the Shewanellaceae.</title>
        <authorList>
            <person name="Martin-Rodriguez A.J."/>
        </authorList>
    </citation>
    <scope>NUCLEOTIDE SEQUENCE [LARGE SCALE GENOMIC DNA]</scope>
    <source>
        <strain evidence="2 3">DSM 21332</strain>
    </source>
</reference>
<protein>
    <submittedName>
        <fullName evidence="2">Right-handed parallel beta-helix repeat-containing protein</fullName>
    </submittedName>
</protein>
<keyword evidence="1" id="KW-0732">Signal</keyword>
<comment type="caution">
    <text evidence="2">The sequence shown here is derived from an EMBL/GenBank/DDBJ whole genome shotgun (WGS) entry which is preliminary data.</text>
</comment>
<evidence type="ECO:0000256" key="1">
    <source>
        <dbReference type="SAM" id="SignalP"/>
    </source>
</evidence>
<dbReference type="EMBL" id="JAKIKT010000004">
    <property type="protein sequence ID" value="MCL2914585.1"/>
    <property type="molecule type" value="Genomic_DNA"/>
</dbReference>
<sequence>MKKTTVILALLSLPLANTAMACSQPNACSAGSSSSYCKITLANWGVTTGNTDNSACMKNAVNFAINQSGSKNVDLVFGSGTYKFKDPVSVSVKSKHSNTNFTFTNSRIAVAGKTSNKQMTIRGQGIGSTTLQFVGFNDGTSSGLNGLSLYSSNKVAINNMSLTYDKYPFTQGKFERNSISSKSDDTVIIALDSGYDAPQQFIRDNTDKSYIVTFKGDVTYEKVPSDLKFTASRHLGGNRYELSGLDKTTRSYLYDYHRVDSSLKVALSPKVGGESLYFFNSSNVSAQNIEISNAPAVAVRGQNGGSNISLNNVNYKRKRIGSSVAPLMAGTAGGYIFQSIRGGLKIRNSTIDHNADDSLGLFARGTDLLRVSGNTVDVNEKKAQFISTGDVVDLYDAANSKKNDKSLTVNAIQSLGNGNIRLTFNKNVNNSVVGDYIGSRNATIGTSGNRFLIENNTLQHNKGRGIRSNASYGDIRNNTIRRNGNGGIWMGGDAEHNSQCSLNVTITGNNAVQQLHGPAILVYNAIKHDPSTMKCNKNLTITGNTISQQANSTPAIFIDNTNNATISNNNFQSEFGSASAVKKVLYERLRTSGISASQRNNTVVLSNYAKKLTVSGNSTASGKGTSYSKTSNTR</sequence>
<evidence type="ECO:0000313" key="3">
    <source>
        <dbReference type="Proteomes" id="UP001202831"/>
    </source>
</evidence>
<accession>A0ABT0N8X8</accession>
<organism evidence="2 3">
    <name type="scientific">Shewanella corallii</name>
    <dbReference type="NCBI Taxonomy" id="560080"/>
    <lineage>
        <taxon>Bacteria</taxon>
        <taxon>Pseudomonadati</taxon>
        <taxon>Pseudomonadota</taxon>
        <taxon>Gammaproteobacteria</taxon>
        <taxon>Alteromonadales</taxon>
        <taxon>Shewanellaceae</taxon>
        <taxon>Shewanella</taxon>
    </lineage>
</organism>
<dbReference type="InterPro" id="IPR011050">
    <property type="entry name" value="Pectin_lyase_fold/virulence"/>
</dbReference>
<name>A0ABT0N8X8_9GAMM</name>
<dbReference type="PROSITE" id="PS51257">
    <property type="entry name" value="PROKAR_LIPOPROTEIN"/>
    <property type="match status" value="1"/>
</dbReference>
<keyword evidence="3" id="KW-1185">Reference proteome</keyword>